<organism evidence="3">
    <name type="scientific">marine sediment metagenome</name>
    <dbReference type="NCBI Taxonomy" id="412755"/>
    <lineage>
        <taxon>unclassified sequences</taxon>
        <taxon>metagenomes</taxon>
        <taxon>ecological metagenomes</taxon>
    </lineage>
</organism>
<keyword evidence="1" id="KW-0808">Transferase</keyword>
<reference evidence="3" key="1">
    <citation type="journal article" date="2014" name="Front. Microbiol.">
        <title>High frequency of phylogenetically diverse reductive dehalogenase-homologous genes in deep subseafloor sedimentary metagenomes.</title>
        <authorList>
            <person name="Kawai M."/>
            <person name="Futagami T."/>
            <person name="Toyoda A."/>
            <person name="Takaki Y."/>
            <person name="Nishi S."/>
            <person name="Hori S."/>
            <person name="Arai W."/>
            <person name="Tsubouchi T."/>
            <person name="Morono Y."/>
            <person name="Uchiyama I."/>
            <person name="Ito T."/>
            <person name="Fujiyama A."/>
            <person name="Inagaki F."/>
            <person name="Takami H."/>
        </authorList>
    </citation>
    <scope>NUCLEOTIDE SEQUENCE</scope>
    <source>
        <strain evidence="3">Expedition CK06-06</strain>
    </source>
</reference>
<dbReference type="PROSITE" id="PS50991">
    <property type="entry name" value="PYR_CT"/>
    <property type="match status" value="1"/>
</dbReference>
<evidence type="ECO:0000259" key="2">
    <source>
        <dbReference type="PROSITE" id="PS50991"/>
    </source>
</evidence>
<dbReference type="PANTHER" id="PTHR10277:SF57">
    <property type="entry name" value="(R)-CITRAMALATE SYNTHASE CIMA"/>
    <property type="match status" value="1"/>
</dbReference>
<accession>X0VA74</accession>
<feature type="domain" description="Pyruvate carboxyltransferase" evidence="2">
    <location>
        <begin position="36"/>
        <end position="97"/>
    </location>
</feature>
<dbReference type="GO" id="GO:0003852">
    <property type="term" value="F:2-isopropylmalate synthase activity"/>
    <property type="evidence" value="ECO:0007669"/>
    <property type="project" value="TreeGrafter"/>
</dbReference>
<gene>
    <name evidence="3" type="ORF">S01H1_54086</name>
</gene>
<dbReference type="InterPro" id="IPR000891">
    <property type="entry name" value="PYR_CT"/>
</dbReference>
<dbReference type="Pfam" id="PF00682">
    <property type="entry name" value="HMGL-like"/>
    <property type="match status" value="1"/>
</dbReference>
<dbReference type="InterPro" id="IPR050073">
    <property type="entry name" value="2-IPM_HCS-like"/>
</dbReference>
<evidence type="ECO:0000313" key="3">
    <source>
        <dbReference type="EMBL" id="GAG15009.1"/>
    </source>
</evidence>
<dbReference type="InterPro" id="IPR002034">
    <property type="entry name" value="AIPM/Hcit_synth_CS"/>
</dbReference>
<dbReference type="SUPFAM" id="SSF51569">
    <property type="entry name" value="Aldolase"/>
    <property type="match status" value="1"/>
</dbReference>
<feature type="non-terminal residue" evidence="3">
    <location>
        <position position="97"/>
    </location>
</feature>
<evidence type="ECO:0000256" key="1">
    <source>
        <dbReference type="ARBA" id="ARBA00022679"/>
    </source>
</evidence>
<sequence length="97" mass="10808">MEIKKLNKEDKQGIEGLINMERIGLGIMVYNIQDNIEVMDTTLRDGEQTPGVAFPKEEKLAITKKLFELGVSRVEVASSGVNEGEFDSVKSICEYAK</sequence>
<dbReference type="PROSITE" id="PS00815">
    <property type="entry name" value="AIPM_HOMOCIT_SYNTH_1"/>
    <property type="match status" value="1"/>
</dbReference>
<dbReference type="Gene3D" id="3.20.20.70">
    <property type="entry name" value="Aldolase class I"/>
    <property type="match status" value="1"/>
</dbReference>
<dbReference type="InterPro" id="IPR013785">
    <property type="entry name" value="Aldolase_TIM"/>
</dbReference>
<protein>
    <recommendedName>
        <fullName evidence="2">Pyruvate carboxyltransferase domain-containing protein</fullName>
    </recommendedName>
</protein>
<comment type="caution">
    <text evidence="3">The sequence shown here is derived from an EMBL/GenBank/DDBJ whole genome shotgun (WGS) entry which is preliminary data.</text>
</comment>
<dbReference type="GO" id="GO:0009098">
    <property type="term" value="P:L-leucine biosynthetic process"/>
    <property type="evidence" value="ECO:0007669"/>
    <property type="project" value="TreeGrafter"/>
</dbReference>
<dbReference type="EMBL" id="BARS01035069">
    <property type="protein sequence ID" value="GAG15009.1"/>
    <property type="molecule type" value="Genomic_DNA"/>
</dbReference>
<dbReference type="AlphaFoldDB" id="X0VA74"/>
<name>X0VA74_9ZZZZ</name>
<dbReference type="PANTHER" id="PTHR10277">
    <property type="entry name" value="HOMOCITRATE SYNTHASE-RELATED"/>
    <property type="match status" value="1"/>
</dbReference>
<proteinExistence type="predicted"/>